<organism evidence="1 2">
    <name type="scientific">Nyssa sinensis</name>
    <dbReference type="NCBI Taxonomy" id="561372"/>
    <lineage>
        <taxon>Eukaryota</taxon>
        <taxon>Viridiplantae</taxon>
        <taxon>Streptophyta</taxon>
        <taxon>Embryophyta</taxon>
        <taxon>Tracheophyta</taxon>
        <taxon>Spermatophyta</taxon>
        <taxon>Magnoliopsida</taxon>
        <taxon>eudicotyledons</taxon>
        <taxon>Gunneridae</taxon>
        <taxon>Pentapetalae</taxon>
        <taxon>asterids</taxon>
        <taxon>Cornales</taxon>
        <taxon>Nyssaceae</taxon>
        <taxon>Nyssa</taxon>
    </lineage>
</organism>
<sequence>MDGKLDSRSESAQIFQITWLNGGEVMQLDSLEQLLMVGFDAIGNGRNIVMELKDSNQLDSELVLQLAEASPAAASAITDFVSSQHETPMGAMVIENMRSSKDFELFVGCLVAVEPSSEEDIFLLAFTSNFLKTSYNPSLVRFKIYLRALALSHPYQCQSLCSCFGALR</sequence>
<evidence type="ECO:0000313" key="2">
    <source>
        <dbReference type="Proteomes" id="UP000325577"/>
    </source>
</evidence>
<dbReference type="Proteomes" id="UP000325577">
    <property type="component" value="Linkage Group LG3"/>
</dbReference>
<keyword evidence="2" id="KW-1185">Reference proteome</keyword>
<evidence type="ECO:0000313" key="1">
    <source>
        <dbReference type="EMBL" id="KAA8526130.1"/>
    </source>
</evidence>
<dbReference type="AlphaFoldDB" id="A0A5J5A6N7"/>
<protein>
    <submittedName>
        <fullName evidence="1">Uncharacterized protein</fullName>
    </submittedName>
</protein>
<name>A0A5J5A6N7_9ASTE</name>
<gene>
    <name evidence="1" type="ORF">F0562_007770</name>
</gene>
<reference evidence="1 2" key="1">
    <citation type="submission" date="2019-09" db="EMBL/GenBank/DDBJ databases">
        <title>A chromosome-level genome assembly of the Chinese tupelo Nyssa sinensis.</title>
        <authorList>
            <person name="Yang X."/>
            <person name="Kang M."/>
            <person name="Yang Y."/>
            <person name="Xiong H."/>
            <person name="Wang M."/>
            <person name="Zhang Z."/>
            <person name="Wang Z."/>
            <person name="Wu H."/>
            <person name="Ma T."/>
            <person name="Liu J."/>
            <person name="Xi Z."/>
        </authorList>
    </citation>
    <scope>NUCLEOTIDE SEQUENCE [LARGE SCALE GENOMIC DNA]</scope>
    <source>
        <strain evidence="1">J267</strain>
        <tissue evidence="1">Leaf</tissue>
    </source>
</reference>
<proteinExistence type="predicted"/>
<dbReference type="EMBL" id="CM018046">
    <property type="protein sequence ID" value="KAA8526130.1"/>
    <property type="molecule type" value="Genomic_DNA"/>
</dbReference>
<accession>A0A5J5A6N7</accession>